<reference evidence="2" key="1">
    <citation type="submission" date="2010-02" db="EMBL/GenBank/DDBJ databases">
        <title>Complete sequence of Ferroglobus placidus DSM 10642.</title>
        <authorList>
            <consortium name="US DOE Joint Genome Institute"/>
            <person name="Lucas S."/>
            <person name="Copeland A."/>
            <person name="Lapidus A."/>
            <person name="Cheng J.-F."/>
            <person name="Bruce D."/>
            <person name="Goodwin L."/>
            <person name="Pitluck S."/>
            <person name="Saunders E."/>
            <person name="Brettin T."/>
            <person name="Detter J.C."/>
            <person name="Han C."/>
            <person name="Tapia R."/>
            <person name="Larimer F."/>
            <person name="Land M."/>
            <person name="Hauser L."/>
            <person name="Kyrpides N."/>
            <person name="Ivanova N."/>
            <person name="Holmes D."/>
            <person name="Lovley D."/>
            <person name="Kyrpides N."/>
            <person name="Anderson I.J."/>
            <person name="Woyke T."/>
        </authorList>
    </citation>
    <scope>NUCLEOTIDE SEQUENCE [LARGE SCALE GENOMIC DNA]</scope>
    <source>
        <strain evidence="2">DSM 10642 / AEDII12DO</strain>
    </source>
</reference>
<proteinExistence type="predicted"/>
<dbReference type="GeneID" id="8778010"/>
<dbReference type="HOGENOM" id="CLU_172322_0_0_2"/>
<sequence length="102" mass="11516">MFRVKESESRTGRKIKVLEFELEGPISPQDLPEIEKMLPEIRGAHVLVISGRGPIWLYCVILHKYMHMFPAIGVYDPKLEGAVIVVSHTRYADVGTVIPIDS</sequence>
<keyword evidence="2" id="KW-1185">Reference proteome</keyword>
<protein>
    <submittedName>
        <fullName evidence="1">CRISPR-associated protein, Csx3 family</fullName>
    </submittedName>
</protein>
<dbReference type="OrthoDB" id="146007at2157"/>
<dbReference type="NCBIfam" id="TIGR02579">
    <property type="entry name" value="cas_csx3"/>
    <property type="match status" value="1"/>
</dbReference>
<dbReference type="KEGG" id="fpl:Ferp_0509"/>
<dbReference type="PaxDb" id="589924-Ferp_0509"/>
<dbReference type="EMBL" id="CP001899">
    <property type="protein sequence ID" value="ADC64683.1"/>
    <property type="molecule type" value="Genomic_DNA"/>
</dbReference>
<dbReference type="InterPro" id="IPR013409">
    <property type="entry name" value="CRISPR-assoc_prot_Crn3/Csx3"/>
</dbReference>
<dbReference type="Proteomes" id="UP000002613">
    <property type="component" value="Chromosome"/>
</dbReference>
<dbReference type="Pfam" id="PF09620">
    <property type="entry name" value="Cas_csx3"/>
    <property type="match status" value="1"/>
</dbReference>
<dbReference type="eggNOG" id="arCOG07528">
    <property type="taxonomic scope" value="Archaea"/>
</dbReference>
<dbReference type="RefSeq" id="WP_012965029.1">
    <property type="nucleotide sequence ID" value="NC_013849.1"/>
</dbReference>
<organism evidence="1 2">
    <name type="scientific">Ferroglobus placidus (strain DSM 10642 / AEDII12DO)</name>
    <dbReference type="NCBI Taxonomy" id="589924"/>
    <lineage>
        <taxon>Archaea</taxon>
        <taxon>Methanobacteriati</taxon>
        <taxon>Methanobacteriota</taxon>
        <taxon>Archaeoglobi</taxon>
        <taxon>Archaeoglobales</taxon>
        <taxon>Archaeoglobaceae</taxon>
        <taxon>Ferroglobus</taxon>
    </lineage>
</organism>
<dbReference type="STRING" id="589924.Ferp_0509"/>
<gene>
    <name evidence="1" type="ordered locus">Ferp_0509</name>
</gene>
<name>D3S350_FERPA</name>
<evidence type="ECO:0000313" key="2">
    <source>
        <dbReference type="Proteomes" id="UP000002613"/>
    </source>
</evidence>
<dbReference type="AlphaFoldDB" id="D3S350"/>
<reference evidence="1 2" key="2">
    <citation type="journal article" date="2011" name="Stand. Genomic Sci.">
        <title>Complete genome sequence of Ferroglobus placidus AEDII12DO.</title>
        <authorList>
            <person name="Anderson I."/>
            <person name="Risso C."/>
            <person name="Holmes D."/>
            <person name="Lucas S."/>
            <person name="Copeland A."/>
            <person name="Lapidus A."/>
            <person name="Cheng J.F."/>
            <person name="Bruce D."/>
            <person name="Goodwin L."/>
            <person name="Pitluck S."/>
            <person name="Saunders E."/>
            <person name="Brettin T."/>
            <person name="Detter J.C."/>
            <person name="Han C."/>
            <person name="Tapia R."/>
            <person name="Larimer F."/>
            <person name="Land M."/>
            <person name="Hauser L."/>
            <person name="Woyke T."/>
            <person name="Lovley D."/>
            <person name="Kyrpides N."/>
            <person name="Ivanova N."/>
        </authorList>
    </citation>
    <scope>NUCLEOTIDE SEQUENCE [LARGE SCALE GENOMIC DNA]</scope>
    <source>
        <strain evidence="2">DSM 10642 / AEDII12DO</strain>
    </source>
</reference>
<evidence type="ECO:0000313" key="1">
    <source>
        <dbReference type="EMBL" id="ADC64683.1"/>
    </source>
</evidence>
<accession>D3S350</accession>